<dbReference type="Gene3D" id="3.30.700.10">
    <property type="entry name" value="Glycoprotein, Type 4 Pilin"/>
    <property type="match status" value="1"/>
</dbReference>
<dbReference type="InterPro" id="IPR000983">
    <property type="entry name" value="Bac_GSPG_pilin"/>
</dbReference>
<evidence type="ECO:0000256" key="6">
    <source>
        <dbReference type="SAM" id="MobiDB-lite"/>
    </source>
</evidence>
<gene>
    <name evidence="9" type="primary">gspG</name>
    <name evidence="9" type="ORF">DESHY_60041</name>
</gene>
<evidence type="ECO:0000256" key="3">
    <source>
        <dbReference type="ARBA" id="ARBA00022692"/>
    </source>
</evidence>
<evidence type="ECO:0000313" key="9">
    <source>
        <dbReference type="EMBL" id="CCO08869.1"/>
    </source>
</evidence>
<dbReference type="GO" id="GO:0016020">
    <property type="term" value="C:membrane"/>
    <property type="evidence" value="ECO:0007669"/>
    <property type="project" value="UniProtKB-SubCell"/>
</dbReference>
<dbReference type="InterPro" id="IPR045584">
    <property type="entry name" value="Pilin-like"/>
</dbReference>
<evidence type="ECO:0000256" key="2">
    <source>
        <dbReference type="ARBA" id="ARBA00022481"/>
    </source>
</evidence>
<dbReference type="GO" id="GO:0015627">
    <property type="term" value="C:type II protein secretion system complex"/>
    <property type="evidence" value="ECO:0007669"/>
    <property type="project" value="InterPro"/>
</dbReference>
<dbReference type="PROSITE" id="PS00409">
    <property type="entry name" value="PROKAR_NTER_METHYL"/>
    <property type="match status" value="1"/>
</dbReference>
<organism evidence="9 10">
    <name type="scientific">Desulforamulus hydrothermalis Lam5 = DSM 18033</name>
    <dbReference type="NCBI Taxonomy" id="1121428"/>
    <lineage>
        <taxon>Bacteria</taxon>
        <taxon>Bacillati</taxon>
        <taxon>Bacillota</taxon>
        <taxon>Clostridia</taxon>
        <taxon>Eubacteriales</taxon>
        <taxon>Peptococcaceae</taxon>
        <taxon>Desulforamulus</taxon>
    </lineage>
</organism>
<reference evidence="9 10" key="1">
    <citation type="journal article" date="2013" name="Genome Announc.">
        <title>Genome Sequence of the Sulfate-Reducing Bacterium Desulfotomaculum hydrothermale Lam5(T).</title>
        <authorList>
            <person name="Amin O."/>
            <person name="Fardeau M.L."/>
            <person name="Valette O."/>
            <person name="Hirschler-Rea A."/>
            <person name="Barbe V."/>
            <person name="Medigue C."/>
            <person name="Vacherie B."/>
            <person name="Ollivier B."/>
            <person name="Bertin P.N."/>
            <person name="Dolla A."/>
        </authorList>
    </citation>
    <scope>NUCLEOTIDE SEQUENCE [LARGE SCALE GENOMIC DNA]</scope>
    <source>
        <strain evidence="10">Lam5 / DSM 18033</strain>
    </source>
</reference>
<dbReference type="Pfam" id="PF07963">
    <property type="entry name" value="N_methyl"/>
    <property type="match status" value="1"/>
</dbReference>
<evidence type="ECO:0000256" key="7">
    <source>
        <dbReference type="SAM" id="Phobius"/>
    </source>
</evidence>
<dbReference type="PANTHER" id="PTHR30093">
    <property type="entry name" value="GENERAL SECRETION PATHWAY PROTEIN G"/>
    <property type="match status" value="1"/>
</dbReference>
<keyword evidence="4 7" id="KW-1133">Transmembrane helix</keyword>
<feature type="domain" description="Type II secretion system protein GspG C-terminal" evidence="8">
    <location>
        <begin position="33"/>
        <end position="118"/>
    </location>
</feature>
<dbReference type="eggNOG" id="COG2165">
    <property type="taxonomic scope" value="Bacteria"/>
</dbReference>
<dbReference type="AlphaFoldDB" id="K8E061"/>
<dbReference type="STRING" id="1121428.DESHY_60041"/>
<keyword evidence="2" id="KW-0488">Methylation</keyword>
<dbReference type="RefSeq" id="WP_008412534.1">
    <property type="nucleotide sequence ID" value="NZ_CAOS01000013.1"/>
</dbReference>
<evidence type="ECO:0000256" key="1">
    <source>
        <dbReference type="ARBA" id="ARBA00004167"/>
    </source>
</evidence>
<dbReference type="EMBL" id="CAOS01000013">
    <property type="protein sequence ID" value="CCO08869.1"/>
    <property type="molecule type" value="Genomic_DNA"/>
</dbReference>
<dbReference type="InterPro" id="IPR013545">
    <property type="entry name" value="T2SS_protein-GspG_C"/>
</dbReference>
<keyword evidence="5 7" id="KW-0472">Membrane</keyword>
<comment type="caution">
    <text evidence="9">The sequence shown here is derived from an EMBL/GenBank/DDBJ whole genome shotgun (WGS) entry which is preliminary data.</text>
</comment>
<dbReference type="Pfam" id="PF08334">
    <property type="entry name" value="T2SSG"/>
    <property type="match status" value="1"/>
</dbReference>
<dbReference type="PANTHER" id="PTHR30093:SF44">
    <property type="entry name" value="TYPE II SECRETION SYSTEM CORE PROTEIN G"/>
    <property type="match status" value="1"/>
</dbReference>
<feature type="transmembrane region" description="Helical" evidence="7">
    <location>
        <begin position="12"/>
        <end position="34"/>
    </location>
</feature>
<dbReference type="GO" id="GO:0015628">
    <property type="term" value="P:protein secretion by the type II secretion system"/>
    <property type="evidence" value="ECO:0007669"/>
    <property type="project" value="InterPro"/>
</dbReference>
<feature type="region of interest" description="Disordered" evidence="6">
    <location>
        <begin position="133"/>
        <end position="154"/>
    </location>
</feature>
<dbReference type="OrthoDB" id="1787073at2"/>
<dbReference type="NCBIfam" id="TIGR02532">
    <property type="entry name" value="IV_pilin_GFxxxE"/>
    <property type="match status" value="1"/>
</dbReference>
<evidence type="ECO:0000259" key="8">
    <source>
        <dbReference type="Pfam" id="PF08334"/>
    </source>
</evidence>
<evidence type="ECO:0000256" key="4">
    <source>
        <dbReference type="ARBA" id="ARBA00022989"/>
    </source>
</evidence>
<dbReference type="SUPFAM" id="SSF54523">
    <property type="entry name" value="Pili subunits"/>
    <property type="match status" value="1"/>
</dbReference>
<evidence type="ECO:0000256" key="5">
    <source>
        <dbReference type="ARBA" id="ARBA00023136"/>
    </source>
</evidence>
<dbReference type="Proteomes" id="UP000009315">
    <property type="component" value="Unassembled WGS sequence"/>
</dbReference>
<comment type="subcellular location">
    <subcellularLocation>
        <location evidence="1">Membrane</location>
        <topology evidence="1">Single-pass membrane protein</topology>
    </subcellularLocation>
</comment>
<sequence>MNASWHKQGFTLVEILVVITMLGILSAVLVPQFTKQLDKPKRSRAVLEIKSMKNALDMYYAENNCYPAGKHEINSLMQNEGVLGGKYGQPSAGDPWNRPYYIKIDGAAYTIWSEGPNPDSRADNIFTDQTVNDVITGTGPYEPNEATTHSRDNS</sequence>
<name>K8E061_9FIRM</name>
<keyword evidence="10" id="KW-1185">Reference proteome</keyword>
<evidence type="ECO:0000313" key="10">
    <source>
        <dbReference type="Proteomes" id="UP000009315"/>
    </source>
</evidence>
<proteinExistence type="predicted"/>
<dbReference type="InterPro" id="IPR012902">
    <property type="entry name" value="N_methyl_site"/>
</dbReference>
<accession>K8E061</accession>
<protein>
    <submittedName>
        <fullName evidence="9">Pseudopilin, cryptic, general secretion pathway</fullName>
    </submittedName>
</protein>
<keyword evidence="3 7" id="KW-0812">Transmembrane</keyword>
<dbReference type="PRINTS" id="PR00813">
    <property type="entry name" value="BCTERIALGSPG"/>
</dbReference>